<name>A0A6L2L7S3_TANCI</name>
<organism evidence="3">
    <name type="scientific">Tanacetum cinerariifolium</name>
    <name type="common">Dalmatian daisy</name>
    <name type="synonym">Chrysanthemum cinerariifolium</name>
    <dbReference type="NCBI Taxonomy" id="118510"/>
    <lineage>
        <taxon>Eukaryota</taxon>
        <taxon>Viridiplantae</taxon>
        <taxon>Streptophyta</taxon>
        <taxon>Embryophyta</taxon>
        <taxon>Tracheophyta</taxon>
        <taxon>Spermatophyta</taxon>
        <taxon>Magnoliopsida</taxon>
        <taxon>eudicotyledons</taxon>
        <taxon>Gunneridae</taxon>
        <taxon>Pentapetalae</taxon>
        <taxon>asterids</taxon>
        <taxon>campanulids</taxon>
        <taxon>Asterales</taxon>
        <taxon>Asteraceae</taxon>
        <taxon>Asteroideae</taxon>
        <taxon>Anthemideae</taxon>
        <taxon>Anthemidinae</taxon>
        <taxon>Tanacetum</taxon>
    </lineage>
</organism>
<feature type="compositionally biased region" description="Basic and acidic residues" evidence="2">
    <location>
        <begin position="91"/>
        <end position="127"/>
    </location>
</feature>
<accession>A0A6L2L7S3</accession>
<dbReference type="EMBL" id="BKCJ010003877">
    <property type="protein sequence ID" value="GEU57706.1"/>
    <property type="molecule type" value="Genomic_DNA"/>
</dbReference>
<comment type="caution">
    <text evidence="3">The sequence shown here is derived from an EMBL/GenBank/DDBJ whole genome shotgun (WGS) entry which is preliminary data.</text>
</comment>
<keyword evidence="1" id="KW-0175">Coiled coil</keyword>
<protein>
    <submittedName>
        <fullName evidence="3">Uncharacterized protein</fullName>
    </submittedName>
</protein>
<evidence type="ECO:0000256" key="1">
    <source>
        <dbReference type="SAM" id="Coils"/>
    </source>
</evidence>
<proteinExistence type="predicted"/>
<feature type="region of interest" description="Disordered" evidence="2">
    <location>
        <begin position="37"/>
        <end position="129"/>
    </location>
</feature>
<sequence length="621" mass="70340">MVTILEKSEHNVDFHPMVDFFEAYPLRARIAQSSALPPVADEPASPLRDVSQGEACPTDSGFIADQDRITIAKSSTLPHDSAPRVTSPAADEGKDRKGVAAEGSRDDALIKGRNLDEGEAAAERASDDTEDMATILTSMDAATVLASGAAEVPTGSGSIPATGPPAAEVPTGSDVVPTASLVFATTTVVTPYRRRKGKEVMVESDTPKKQKVQEKINAQVARELKEQLKREDQRRSEQIARDAEITRIHAELELQIMIDGLHRNNETIAKYLQECHQFASEIPIERRKELISDLVKYQDNYAKTYKFQSQQRKPWTKKQKRDYYMAVIRSNLGWKVKDFRGMTFEEVEGKFNSVWKQIEDFIPMGSKEEAKRIKRKCLILEQESAKKFKSSEEITEEAKSPDEVPEEKIKDMMQLVPIEEETLSNRPPTGDKEMELWVELRRLYEPDDEDQLWTHTQNLMHALVEWKLYDSCGVHHVTAKDKEIFMLVEKDYPLRKVLQESKGRIVGNKMHKEFPLPGIEFPLTEEVPTASEEGCHCQKKREATARKIALLSKSRRNCQSKSNDSFTKSVSLDTSLCGVLKPWSLSCKVGMCRMKVATWDDLTFKLIILGWNVKHRNFAKR</sequence>
<feature type="coiled-coil region" evidence="1">
    <location>
        <begin position="211"/>
        <end position="241"/>
    </location>
</feature>
<dbReference type="AlphaFoldDB" id="A0A6L2L7S3"/>
<evidence type="ECO:0000313" key="3">
    <source>
        <dbReference type="EMBL" id="GEU57706.1"/>
    </source>
</evidence>
<evidence type="ECO:0000256" key="2">
    <source>
        <dbReference type="SAM" id="MobiDB-lite"/>
    </source>
</evidence>
<gene>
    <name evidence="3" type="ORF">Tci_029684</name>
</gene>
<reference evidence="3" key="1">
    <citation type="journal article" date="2019" name="Sci. Rep.">
        <title>Draft genome of Tanacetum cinerariifolium, the natural source of mosquito coil.</title>
        <authorList>
            <person name="Yamashiro T."/>
            <person name="Shiraishi A."/>
            <person name="Satake H."/>
            <person name="Nakayama K."/>
        </authorList>
    </citation>
    <scope>NUCLEOTIDE SEQUENCE</scope>
</reference>